<evidence type="ECO:0000313" key="2">
    <source>
        <dbReference type="Proteomes" id="UP000824969"/>
    </source>
</evidence>
<name>A0ABM7H6I7_9EURY</name>
<protein>
    <submittedName>
        <fullName evidence="1">Uncharacterized protein</fullName>
    </submittedName>
</protein>
<keyword evidence="2" id="KW-1185">Reference proteome</keyword>
<sequence>MGGRCTRRRPGCPGVHRDIQWEEDLIFITRDRTYRNRTAYLVQEYRERTGSALTIARQDIRCPGADPV</sequence>
<accession>A0ABM7H6I7</accession>
<gene>
    <name evidence="1" type="ORF">MchiMG62_15390</name>
</gene>
<evidence type="ECO:0000313" key="1">
    <source>
        <dbReference type="EMBL" id="BBL68358.1"/>
    </source>
</evidence>
<reference evidence="1 2" key="1">
    <citation type="submission" date="2019-06" db="EMBL/GenBank/DDBJ databases">
        <title>Complete genome sequence of Methanoculleus chikugoensis strain MG62.</title>
        <authorList>
            <person name="Asakawa S."/>
            <person name="Dianou D."/>
        </authorList>
    </citation>
    <scope>NUCLEOTIDE SEQUENCE [LARGE SCALE GENOMIC DNA]</scope>
    <source>
        <strain evidence="1 2">MG62</strain>
    </source>
</reference>
<dbReference type="Proteomes" id="UP000824969">
    <property type="component" value="Chromosome"/>
</dbReference>
<dbReference type="EMBL" id="AP019781">
    <property type="protein sequence ID" value="BBL68358.1"/>
    <property type="molecule type" value="Genomic_DNA"/>
</dbReference>
<organism evidence="1 2">
    <name type="scientific">Methanoculleus chikugoensis</name>
    <dbReference type="NCBI Taxonomy" id="118126"/>
    <lineage>
        <taxon>Archaea</taxon>
        <taxon>Methanobacteriati</taxon>
        <taxon>Methanobacteriota</taxon>
        <taxon>Stenosarchaea group</taxon>
        <taxon>Methanomicrobia</taxon>
        <taxon>Methanomicrobiales</taxon>
        <taxon>Methanomicrobiaceae</taxon>
        <taxon>Methanoculleus</taxon>
    </lineage>
</organism>
<proteinExistence type="predicted"/>